<keyword evidence="2" id="KW-0479">Metal-binding</keyword>
<dbReference type="SMART" id="SM00232">
    <property type="entry name" value="JAB_MPN"/>
    <property type="match status" value="1"/>
</dbReference>
<dbReference type="EMBL" id="CCKQ01019191">
    <property type="protein sequence ID" value="CDW91206.1"/>
    <property type="molecule type" value="Genomic_DNA"/>
</dbReference>
<dbReference type="GO" id="GO:0000502">
    <property type="term" value="C:proteasome complex"/>
    <property type="evidence" value="ECO:0007669"/>
    <property type="project" value="UniProtKB-KW"/>
</dbReference>
<keyword evidence="3" id="KW-0378">Hydrolase</keyword>
<dbReference type="PROSITE" id="PS50249">
    <property type="entry name" value="MPN"/>
    <property type="match status" value="1"/>
</dbReference>
<dbReference type="OMA" id="PCEILAD"/>
<feature type="domain" description="MPN" evidence="7">
    <location>
        <begin position="23"/>
        <end position="158"/>
    </location>
</feature>
<dbReference type="Gene3D" id="3.40.140.10">
    <property type="entry name" value="Cytidine Deaminase, domain 2"/>
    <property type="match status" value="1"/>
</dbReference>
<dbReference type="AlphaFoldDB" id="A0A078BAF2"/>
<dbReference type="GO" id="GO:0046872">
    <property type="term" value="F:metal ion binding"/>
    <property type="evidence" value="ECO:0007669"/>
    <property type="project" value="UniProtKB-KW"/>
</dbReference>
<keyword evidence="4" id="KW-0862">Zinc</keyword>
<keyword evidence="6" id="KW-0175">Coiled coil</keyword>
<dbReference type="InterPro" id="IPR050242">
    <property type="entry name" value="JAMM_MPN+_peptidase_M67A"/>
</dbReference>
<evidence type="ECO:0000259" key="7">
    <source>
        <dbReference type="PROSITE" id="PS50249"/>
    </source>
</evidence>
<keyword evidence="5" id="KW-0482">Metalloprotease</keyword>
<evidence type="ECO:0000256" key="4">
    <source>
        <dbReference type="ARBA" id="ARBA00022833"/>
    </source>
</evidence>
<evidence type="ECO:0000256" key="3">
    <source>
        <dbReference type="ARBA" id="ARBA00022801"/>
    </source>
</evidence>
<sequence>MFGGGFNPMMGMGGMNQGQPQQVKVSALALMKMLKHCRSGVPFEVMGVMLGEMEDEFTVTCVDVFAMPQVASTVSVESVDPVFQLNMVEMLEKVGRREKLVGWYHSHPGFGCWLSIVDITTQKSFEQQNTRAVAVVIDPIQSVKGRVVMDAFRSINPYHMMMKAEPRQTTSNEGQMKKPQRDAMMRGLNRLFYSMNIKSKTSDDIETDMLSNLNKQEWSACLKRALAFEDEEQDINQQLKELESLTKQFKSQINMDALVEKELDFIGKKQIKTHIVEKTESLSEQVVLNELSLMLNSVAF</sequence>
<feature type="coiled-coil region" evidence="6">
    <location>
        <begin position="225"/>
        <end position="252"/>
    </location>
</feature>
<evidence type="ECO:0000313" key="8">
    <source>
        <dbReference type="EMBL" id="CDW91206.1"/>
    </source>
</evidence>
<name>A0A078BAF2_STYLE</name>
<proteinExistence type="predicted"/>
<dbReference type="InParanoid" id="A0A078BAF2"/>
<reference evidence="8 9" key="1">
    <citation type="submission" date="2014-06" db="EMBL/GenBank/DDBJ databases">
        <authorList>
            <person name="Swart Estienne"/>
        </authorList>
    </citation>
    <scope>NUCLEOTIDE SEQUENCE [LARGE SCALE GENOMIC DNA]</scope>
    <source>
        <strain evidence="8 9">130c</strain>
    </source>
</reference>
<evidence type="ECO:0000313" key="9">
    <source>
        <dbReference type="Proteomes" id="UP000039865"/>
    </source>
</evidence>
<dbReference type="GO" id="GO:0008237">
    <property type="term" value="F:metallopeptidase activity"/>
    <property type="evidence" value="ECO:0007669"/>
    <property type="project" value="UniProtKB-KW"/>
</dbReference>
<keyword evidence="1" id="KW-0645">Protease</keyword>
<dbReference type="SUPFAM" id="SSF102712">
    <property type="entry name" value="JAB1/MPN domain"/>
    <property type="match status" value="1"/>
</dbReference>
<organism evidence="8 9">
    <name type="scientific">Stylonychia lemnae</name>
    <name type="common">Ciliate</name>
    <dbReference type="NCBI Taxonomy" id="5949"/>
    <lineage>
        <taxon>Eukaryota</taxon>
        <taxon>Sar</taxon>
        <taxon>Alveolata</taxon>
        <taxon>Ciliophora</taxon>
        <taxon>Intramacronucleata</taxon>
        <taxon>Spirotrichea</taxon>
        <taxon>Stichotrichia</taxon>
        <taxon>Sporadotrichida</taxon>
        <taxon>Oxytrichidae</taxon>
        <taxon>Stylonychinae</taxon>
        <taxon>Stylonychia</taxon>
    </lineage>
</organism>
<keyword evidence="9" id="KW-1185">Reference proteome</keyword>
<dbReference type="FunFam" id="3.40.140.10:FF:000026">
    <property type="entry name" value="26S proteasome non-ATPase regulatory subunit 14"/>
    <property type="match status" value="1"/>
</dbReference>
<evidence type="ECO:0000256" key="6">
    <source>
        <dbReference type="SAM" id="Coils"/>
    </source>
</evidence>
<accession>A0A078BAF2</accession>
<evidence type="ECO:0000256" key="1">
    <source>
        <dbReference type="ARBA" id="ARBA00022670"/>
    </source>
</evidence>
<evidence type="ECO:0000256" key="5">
    <source>
        <dbReference type="ARBA" id="ARBA00023049"/>
    </source>
</evidence>
<dbReference type="OrthoDB" id="605656at2759"/>
<protein>
    <submittedName>
        <fullName evidence="8">26s proteasome non-atpase regulatory subunit</fullName>
    </submittedName>
</protein>
<dbReference type="InterPro" id="IPR037518">
    <property type="entry name" value="MPN"/>
</dbReference>
<dbReference type="Pfam" id="PF01398">
    <property type="entry name" value="JAB"/>
    <property type="match status" value="1"/>
</dbReference>
<dbReference type="CDD" id="cd08069">
    <property type="entry name" value="MPN_RPN11_CSN5"/>
    <property type="match status" value="1"/>
</dbReference>
<gene>
    <name evidence="8" type="primary">Contig8204.g8759</name>
    <name evidence="8" type="ORF">STYLEM_20359</name>
</gene>
<dbReference type="PANTHER" id="PTHR10410">
    <property type="entry name" value="EUKARYOTIC TRANSLATION INITIATION FACTOR 3 -RELATED"/>
    <property type="match status" value="1"/>
</dbReference>
<dbReference type="Proteomes" id="UP000039865">
    <property type="component" value="Unassembled WGS sequence"/>
</dbReference>
<dbReference type="InterPro" id="IPR000555">
    <property type="entry name" value="JAMM/MPN+_dom"/>
</dbReference>
<evidence type="ECO:0000256" key="2">
    <source>
        <dbReference type="ARBA" id="ARBA00022723"/>
    </source>
</evidence>
<dbReference type="GO" id="GO:0006508">
    <property type="term" value="P:proteolysis"/>
    <property type="evidence" value="ECO:0007669"/>
    <property type="project" value="UniProtKB-KW"/>
</dbReference>
<keyword evidence="8" id="KW-0647">Proteasome</keyword>